<dbReference type="AlphaFoldDB" id="A0AA42U9S9"/>
<dbReference type="EMBL" id="JAOCIY010000031">
    <property type="protein sequence ID" value="MDH1480263.1"/>
    <property type="molecule type" value="Genomic_DNA"/>
</dbReference>
<dbReference type="RefSeq" id="WP_213381336.1">
    <property type="nucleotide sequence ID" value="NZ_CP104838.1"/>
</dbReference>
<evidence type="ECO:0000313" key="2">
    <source>
        <dbReference type="Proteomes" id="UP001161707"/>
    </source>
</evidence>
<proteinExistence type="predicted"/>
<name>A0AA42U9S9_ENTCL</name>
<comment type="caution">
    <text evidence="1">The sequence shown here is derived from an EMBL/GenBank/DDBJ whole genome shotgun (WGS) entry which is preliminary data.</text>
</comment>
<dbReference type="Proteomes" id="UP001161707">
    <property type="component" value="Unassembled WGS sequence"/>
</dbReference>
<gene>
    <name evidence="1" type="ORF">N5E88_12285</name>
</gene>
<protein>
    <submittedName>
        <fullName evidence="1">Uncharacterized protein</fullName>
    </submittedName>
</protein>
<accession>A0AA42U9S9</accession>
<sequence length="106" mass="12272">MMHQRNERADYSAEFWSLIHLESELMAARAWMNVFGSLPEGQGMTIVAFWAGYEFTLYDLEPRGWHSPVYRDVASSVRSVAAYINKQDWEDGCQQARYELKSDGIT</sequence>
<reference evidence="1" key="1">
    <citation type="submission" date="2022-09" db="EMBL/GenBank/DDBJ databases">
        <title>Intensive care unit water sources are persistently colonized with multi-drug resistant bacteria and are the site of extensive horizontal gene transfer of antibiotic resistance genes.</title>
        <authorList>
            <person name="Diorio-Toth L."/>
        </authorList>
    </citation>
    <scope>NUCLEOTIDE SEQUENCE</scope>
    <source>
        <strain evidence="1">GD03711</strain>
    </source>
</reference>
<organism evidence="1 2">
    <name type="scientific">Enterobacter cloacae</name>
    <dbReference type="NCBI Taxonomy" id="550"/>
    <lineage>
        <taxon>Bacteria</taxon>
        <taxon>Pseudomonadati</taxon>
        <taxon>Pseudomonadota</taxon>
        <taxon>Gammaproteobacteria</taxon>
        <taxon>Enterobacterales</taxon>
        <taxon>Enterobacteriaceae</taxon>
        <taxon>Enterobacter</taxon>
        <taxon>Enterobacter cloacae complex</taxon>
    </lineage>
</organism>
<evidence type="ECO:0000313" key="1">
    <source>
        <dbReference type="EMBL" id="MDH1480263.1"/>
    </source>
</evidence>